<protein>
    <recommendedName>
        <fullName evidence="4">Lipoprotein</fullName>
    </recommendedName>
</protein>
<gene>
    <name evidence="2" type="ORF">J2X19_005138</name>
</gene>
<dbReference type="RefSeq" id="WP_310377249.1">
    <property type="nucleotide sequence ID" value="NZ_JAVDXT010000009.1"/>
</dbReference>
<dbReference type="Proteomes" id="UP001180487">
    <property type="component" value="Unassembled WGS sequence"/>
</dbReference>
<name>A0ABU2CGH4_9BURK</name>
<evidence type="ECO:0000313" key="3">
    <source>
        <dbReference type="Proteomes" id="UP001180487"/>
    </source>
</evidence>
<organism evidence="2 3">
    <name type="scientific">Rhodoferax ferrireducens</name>
    <dbReference type="NCBI Taxonomy" id="192843"/>
    <lineage>
        <taxon>Bacteria</taxon>
        <taxon>Pseudomonadati</taxon>
        <taxon>Pseudomonadota</taxon>
        <taxon>Betaproteobacteria</taxon>
        <taxon>Burkholderiales</taxon>
        <taxon>Comamonadaceae</taxon>
        <taxon>Rhodoferax</taxon>
    </lineage>
</organism>
<sequence>MNLHAQIPQKFALVIALALFMVGCGKQEETVTNPPTATSEPAFPTGNGDKLMVMTIADCDKLPDPKPTDDSAAGRATAVSQGVATRAACKKEVAALQDKPNADLARIRAIKEKEQADQADRKISEKEWGRRIKEGGSQPIRELKY</sequence>
<reference evidence="2 3" key="1">
    <citation type="submission" date="2023-07" db="EMBL/GenBank/DDBJ databases">
        <title>Sorghum-associated microbial communities from plants grown in Nebraska, USA.</title>
        <authorList>
            <person name="Schachtman D."/>
        </authorList>
    </citation>
    <scope>NUCLEOTIDE SEQUENCE [LARGE SCALE GENOMIC DNA]</scope>
    <source>
        <strain evidence="2 3">BE313</strain>
    </source>
</reference>
<evidence type="ECO:0000256" key="1">
    <source>
        <dbReference type="SAM" id="MobiDB-lite"/>
    </source>
</evidence>
<proteinExistence type="predicted"/>
<evidence type="ECO:0000313" key="2">
    <source>
        <dbReference type="EMBL" id="MDR7380431.1"/>
    </source>
</evidence>
<accession>A0ABU2CGH4</accession>
<dbReference type="EMBL" id="JAVDXT010000009">
    <property type="protein sequence ID" value="MDR7380431.1"/>
    <property type="molecule type" value="Genomic_DNA"/>
</dbReference>
<feature type="compositionally biased region" description="Basic and acidic residues" evidence="1">
    <location>
        <begin position="113"/>
        <end position="134"/>
    </location>
</feature>
<feature type="region of interest" description="Disordered" evidence="1">
    <location>
        <begin position="113"/>
        <end position="145"/>
    </location>
</feature>
<comment type="caution">
    <text evidence="2">The sequence shown here is derived from an EMBL/GenBank/DDBJ whole genome shotgun (WGS) entry which is preliminary data.</text>
</comment>
<keyword evidence="3" id="KW-1185">Reference proteome</keyword>
<evidence type="ECO:0008006" key="4">
    <source>
        <dbReference type="Google" id="ProtNLM"/>
    </source>
</evidence>